<reference evidence="1 2" key="1">
    <citation type="journal article" date="2020" name="Cell">
        <title>Large-Scale Comparative Analyses of Tick Genomes Elucidate Their Genetic Diversity and Vector Capacities.</title>
        <authorList>
            <consortium name="Tick Genome and Microbiome Consortium (TIGMIC)"/>
            <person name="Jia N."/>
            <person name="Wang J."/>
            <person name="Shi W."/>
            <person name="Du L."/>
            <person name="Sun Y."/>
            <person name="Zhan W."/>
            <person name="Jiang J.F."/>
            <person name="Wang Q."/>
            <person name="Zhang B."/>
            <person name="Ji P."/>
            <person name="Bell-Sakyi L."/>
            <person name="Cui X.M."/>
            <person name="Yuan T.T."/>
            <person name="Jiang B.G."/>
            <person name="Yang W.F."/>
            <person name="Lam T.T."/>
            <person name="Chang Q.C."/>
            <person name="Ding S.J."/>
            <person name="Wang X.J."/>
            <person name="Zhu J.G."/>
            <person name="Ruan X.D."/>
            <person name="Zhao L."/>
            <person name="Wei J.T."/>
            <person name="Ye R.Z."/>
            <person name="Que T.C."/>
            <person name="Du C.H."/>
            <person name="Zhou Y.H."/>
            <person name="Cheng J.X."/>
            <person name="Dai P.F."/>
            <person name="Guo W.B."/>
            <person name="Han X.H."/>
            <person name="Huang E.J."/>
            <person name="Li L.F."/>
            <person name="Wei W."/>
            <person name="Gao Y.C."/>
            <person name="Liu J.Z."/>
            <person name="Shao H.Z."/>
            <person name="Wang X."/>
            <person name="Wang C.C."/>
            <person name="Yang T.C."/>
            <person name="Huo Q.B."/>
            <person name="Li W."/>
            <person name="Chen H.Y."/>
            <person name="Chen S.E."/>
            <person name="Zhou L.G."/>
            <person name="Ni X.B."/>
            <person name="Tian J.H."/>
            <person name="Sheng Y."/>
            <person name="Liu T."/>
            <person name="Pan Y.S."/>
            <person name="Xia L.Y."/>
            <person name="Li J."/>
            <person name="Zhao F."/>
            <person name="Cao W.C."/>
        </authorList>
    </citation>
    <scope>NUCLEOTIDE SEQUENCE [LARGE SCALE GENOMIC DNA]</scope>
    <source>
        <strain evidence="1">Iper-2018</strain>
    </source>
</reference>
<dbReference type="Proteomes" id="UP000805193">
    <property type="component" value="Unassembled WGS sequence"/>
</dbReference>
<gene>
    <name evidence="1" type="ORF">HPB47_007014</name>
</gene>
<comment type="caution">
    <text evidence="1">The sequence shown here is derived from an EMBL/GenBank/DDBJ whole genome shotgun (WGS) entry which is preliminary data.</text>
</comment>
<protein>
    <submittedName>
        <fullName evidence="1">Uncharacterized protein</fullName>
    </submittedName>
</protein>
<sequence length="147" mass="16142">MYQLLADQHQHVAVAEPVVPRSGPRRSAPEPLALRVGRWVYRRPEEAVEVRTVDSWTSQEGTARTLAFMSADPTVSILGEAAGEASLEPLHDSRFCRDCGSLFLHRSHLRSVSCSERMTEASLRGGNAVTLMVVAHMAPDPIVRGIL</sequence>
<dbReference type="EMBL" id="JABSTQ010011024">
    <property type="protein sequence ID" value="KAG0415817.1"/>
    <property type="molecule type" value="Genomic_DNA"/>
</dbReference>
<accession>A0AC60P994</accession>
<name>A0AC60P994_IXOPE</name>
<evidence type="ECO:0000313" key="2">
    <source>
        <dbReference type="Proteomes" id="UP000805193"/>
    </source>
</evidence>
<keyword evidence="2" id="KW-1185">Reference proteome</keyword>
<proteinExistence type="predicted"/>
<organism evidence="1 2">
    <name type="scientific">Ixodes persulcatus</name>
    <name type="common">Taiga tick</name>
    <dbReference type="NCBI Taxonomy" id="34615"/>
    <lineage>
        <taxon>Eukaryota</taxon>
        <taxon>Metazoa</taxon>
        <taxon>Ecdysozoa</taxon>
        <taxon>Arthropoda</taxon>
        <taxon>Chelicerata</taxon>
        <taxon>Arachnida</taxon>
        <taxon>Acari</taxon>
        <taxon>Parasitiformes</taxon>
        <taxon>Ixodida</taxon>
        <taxon>Ixodoidea</taxon>
        <taxon>Ixodidae</taxon>
        <taxon>Ixodinae</taxon>
        <taxon>Ixodes</taxon>
    </lineage>
</organism>
<evidence type="ECO:0000313" key="1">
    <source>
        <dbReference type="EMBL" id="KAG0415817.1"/>
    </source>
</evidence>